<dbReference type="RefSeq" id="WP_239176504.1">
    <property type="nucleotide sequence ID" value="NZ_BAABFG010000005.1"/>
</dbReference>
<gene>
    <name evidence="2" type="ORF">BJY16_002995</name>
</gene>
<sequence>MDPGVPVVGGRLMSEYQYYEFVALDQALSAKQQGELRAVSSRGRITSSGFINDYQWGDLKADPAKWMERYFDVHLYLANWGSRRIMLRLPKAALAPETVETFCIGESAGCWTTRTHVILDLRSEDEDGDEEWWDEEGRLAAIVPVREELAGGDRRLLYLAWLLCVQNRELNDDEPEPPVPAGLANLSGPLQSVADFLRLDPDLLDAAAVASRPLAEKIPSAAELRRWVADLPEADKDEMLLRVLRGDAGLLRSELLRTFHGVAEELPAGDGRTAGDLLAAAEERWAARQQQNREREASDRQRREEAAAAAREERLDELAQNPVRTWNQVDELIATKRPKDYDTAVALLLDLQALAVREGEIFEFAEQMTRLRERHARKPSLIDRFDRARLD</sequence>
<name>A0A7W7GWF4_9ACTN</name>
<accession>A0A7W7GWF4</accession>
<evidence type="ECO:0000313" key="2">
    <source>
        <dbReference type="EMBL" id="MBB4739536.1"/>
    </source>
</evidence>
<reference evidence="2 3" key="1">
    <citation type="submission" date="2020-08" db="EMBL/GenBank/DDBJ databases">
        <title>Sequencing the genomes of 1000 actinobacteria strains.</title>
        <authorList>
            <person name="Klenk H.-P."/>
        </authorList>
    </citation>
    <scope>NUCLEOTIDE SEQUENCE [LARGE SCALE GENOMIC DNA]</scope>
    <source>
        <strain evidence="2 3">DSM 45809</strain>
    </source>
</reference>
<feature type="region of interest" description="Disordered" evidence="1">
    <location>
        <begin position="288"/>
        <end position="314"/>
    </location>
</feature>
<keyword evidence="3" id="KW-1185">Reference proteome</keyword>
<dbReference type="AlphaFoldDB" id="A0A7W7GWF4"/>
<dbReference type="Proteomes" id="UP000546162">
    <property type="component" value="Unassembled WGS sequence"/>
</dbReference>
<evidence type="ECO:0000313" key="3">
    <source>
        <dbReference type="Proteomes" id="UP000546162"/>
    </source>
</evidence>
<organism evidence="2 3">
    <name type="scientific">Actinoplanes octamycinicus</name>
    <dbReference type="NCBI Taxonomy" id="135948"/>
    <lineage>
        <taxon>Bacteria</taxon>
        <taxon>Bacillati</taxon>
        <taxon>Actinomycetota</taxon>
        <taxon>Actinomycetes</taxon>
        <taxon>Micromonosporales</taxon>
        <taxon>Micromonosporaceae</taxon>
        <taxon>Actinoplanes</taxon>
    </lineage>
</organism>
<comment type="caution">
    <text evidence="2">The sequence shown here is derived from an EMBL/GenBank/DDBJ whole genome shotgun (WGS) entry which is preliminary data.</text>
</comment>
<protein>
    <submittedName>
        <fullName evidence="2">Uncharacterized protein</fullName>
    </submittedName>
</protein>
<proteinExistence type="predicted"/>
<dbReference type="EMBL" id="JACHNB010000001">
    <property type="protein sequence ID" value="MBB4739536.1"/>
    <property type="molecule type" value="Genomic_DNA"/>
</dbReference>
<evidence type="ECO:0000256" key="1">
    <source>
        <dbReference type="SAM" id="MobiDB-lite"/>
    </source>
</evidence>